<evidence type="ECO:0000313" key="7">
    <source>
        <dbReference type="EMBL" id="RUQ98337.1"/>
    </source>
</evidence>
<gene>
    <name evidence="7" type="ORF">ELQ94_14035</name>
</gene>
<feature type="domain" description="Divergent 4Fe-4S mono-cluster" evidence="5">
    <location>
        <begin position="7"/>
        <end position="68"/>
    </location>
</feature>
<keyword evidence="4" id="KW-0411">Iron-sulfur</keyword>
<dbReference type="InterPro" id="IPR018967">
    <property type="entry name" value="FeS-contain_CDGSH-typ"/>
</dbReference>
<dbReference type="GO" id="GO:0051537">
    <property type="term" value="F:2 iron, 2 sulfur cluster binding"/>
    <property type="evidence" value="ECO:0007669"/>
    <property type="project" value="UniProtKB-KW"/>
</dbReference>
<dbReference type="AlphaFoldDB" id="A0A3S0X4X8"/>
<dbReference type="OrthoDB" id="9798157at2"/>
<dbReference type="Gene3D" id="3.40.5.90">
    <property type="entry name" value="CDGSH iron-sulfur domain, mitoNEET-type"/>
    <property type="match status" value="1"/>
</dbReference>
<dbReference type="GO" id="GO:0005737">
    <property type="term" value="C:cytoplasm"/>
    <property type="evidence" value="ECO:0007669"/>
    <property type="project" value="UniProtKB-ARBA"/>
</dbReference>
<dbReference type="InterPro" id="IPR042216">
    <property type="entry name" value="MitoNEET_CISD"/>
</dbReference>
<dbReference type="GO" id="GO:0046872">
    <property type="term" value="F:metal ion binding"/>
    <property type="evidence" value="ECO:0007669"/>
    <property type="project" value="UniProtKB-KW"/>
</dbReference>
<dbReference type="InterPro" id="IPR010693">
    <property type="entry name" value="Divergent_4Fe-4S_mono-cluster"/>
</dbReference>
<keyword evidence="8" id="KW-1185">Reference proteome</keyword>
<reference evidence="7 8" key="1">
    <citation type="submission" date="2018-12" db="EMBL/GenBank/DDBJ databases">
        <authorList>
            <person name="Li F."/>
        </authorList>
    </citation>
    <scope>NUCLEOTIDE SEQUENCE [LARGE SCALE GENOMIC DNA]</scope>
    <source>
        <strain evidence="7 8">EGI 6500705</strain>
    </source>
</reference>
<proteinExistence type="predicted"/>
<organism evidence="7 8">
    <name type="scientific">Labedella endophytica</name>
    <dbReference type="NCBI Taxonomy" id="1523160"/>
    <lineage>
        <taxon>Bacteria</taxon>
        <taxon>Bacillati</taxon>
        <taxon>Actinomycetota</taxon>
        <taxon>Actinomycetes</taxon>
        <taxon>Micrococcales</taxon>
        <taxon>Microbacteriaceae</taxon>
        <taxon>Labedella</taxon>
    </lineage>
</organism>
<dbReference type="Pfam" id="PF06902">
    <property type="entry name" value="Fer4_19"/>
    <property type="match status" value="1"/>
</dbReference>
<name>A0A3S0X4X8_9MICO</name>
<evidence type="ECO:0000259" key="6">
    <source>
        <dbReference type="Pfam" id="PF09360"/>
    </source>
</evidence>
<evidence type="ECO:0000256" key="4">
    <source>
        <dbReference type="ARBA" id="ARBA00023014"/>
    </source>
</evidence>
<dbReference type="EMBL" id="RZGZ01000004">
    <property type="protein sequence ID" value="RUQ98337.1"/>
    <property type="molecule type" value="Genomic_DNA"/>
</dbReference>
<comment type="caution">
    <text evidence="7">The sequence shown here is derived from an EMBL/GenBank/DDBJ whole genome shotgun (WGS) entry which is preliminary data.</text>
</comment>
<sequence length="134" mass="14250">MPGAREYRAPDITVEYDSARCVHFAECTRGLPSVFDVSQRPWIQPGNAAASTVAEVVERCPSGALHYVLPGQAEAPTVPTTITQTAIGQIIIRGDLRLTDGSGAMSREETRMSACGCGASTRRPFCDKSCSSTA</sequence>
<feature type="domain" description="Iron-binding zinc finger CDGSH type" evidence="6">
    <location>
        <begin position="90"/>
        <end position="129"/>
    </location>
</feature>
<keyword evidence="3" id="KW-0408">Iron</keyword>
<dbReference type="Proteomes" id="UP000274909">
    <property type="component" value="Unassembled WGS sequence"/>
</dbReference>
<evidence type="ECO:0000313" key="8">
    <source>
        <dbReference type="Proteomes" id="UP000274909"/>
    </source>
</evidence>
<accession>A0A3S0X4X8</accession>
<evidence type="ECO:0000256" key="1">
    <source>
        <dbReference type="ARBA" id="ARBA00022714"/>
    </source>
</evidence>
<evidence type="ECO:0000256" key="3">
    <source>
        <dbReference type="ARBA" id="ARBA00023004"/>
    </source>
</evidence>
<evidence type="ECO:0000256" key="2">
    <source>
        <dbReference type="ARBA" id="ARBA00022723"/>
    </source>
</evidence>
<evidence type="ECO:0000259" key="5">
    <source>
        <dbReference type="Pfam" id="PF06902"/>
    </source>
</evidence>
<protein>
    <recommendedName>
        <fullName evidence="9">Divergent 4Fe-4S mono-cluster domain-containing protein</fullName>
    </recommendedName>
</protein>
<keyword evidence="2" id="KW-0479">Metal-binding</keyword>
<dbReference type="Pfam" id="PF09360">
    <property type="entry name" value="zf-CDGSH"/>
    <property type="match status" value="1"/>
</dbReference>
<keyword evidence="1" id="KW-0001">2Fe-2S</keyword>
<evidence type="ECO:0008006" key="9">
    <source>
        <dbReference type="Google" id="ProtNLM"/>
    </source>
</evidence>